<dbReference type="AlphaFoldDB" id="A0AAN9ZGZ8"/>
<feature type="region of interest" description="Disordered" evidence="1">
    <location>
        <begin position="19"/>
        <end position="44"/>
    </location>
</feature>
<keyword evidence="2" id="KW-0732">Signal</keyword>
<evidence type="ECO:0000313" key="3">
    <source>
        <dbReference type="EMBL" id="KAK7873627.1"/>
    </source>
</evidence>
<gene>
    <name evidence="3" type="ORF">R5R35_009315</name>
</gene>
<evidence type="ECO:0000256" key="1">
    <source>
        <dbReference type="SAM" id="MobiDB-lite"/>
    </source>
</evidence>
<proteinExistence type="predicted"/>
<evidence type="ECO:0000313" key="4">
    <source>
        <dbReference type="Proteomes" id="UP001378592"/>
    </source>
</evidence>
<dbReference type="Proteomes" id="UP001378592">
    <property type="component" value="Unassembled WGS sequence"/>
</dbReference>
<sequence>MALTSLLLVPLLAVAAGAAAGPQPPHAGPAPAPGPGPASDAQDDAVDPALVDAEAAWLREADTALLAGQLAQLLRAQGEGAPPGKASDGGPADWAPLLIFDGAAADNDPYLLAAQDGAVGKRSRYYRRYPWKRQPGRGGGASPAVDYDNPYLCNPTREDVFQLLVALHEARAGNLGRTVSFCNRRRPAASVFTNIRFLGRRRRR</sequence>
<organism evidence="3 4">
    <name type="scientific">Gryllus longicercus</name>
    <dbReference type="NCBI Taxonomy" id="2509291"/>
    <lineage>
        <taxon>Eukaryota</taxon>
        <taxon>Metazoa</taxon>
        <taxon>Ecdysozoa</taxon>
        <taxon>Arthropoda</taxon>
        <taxon>Hexapoda</taxon>
        <taxon>Insecta</taxon>
        <taxon>Pterygota</taxon>
        <taxon>Neoptera</taxon>
        <taxon>Polyneoptera</taxon>
        <taxon>Orthoptera</taxon>
        <taxon>Ensifera</taxon>
        <taxon>Gryllidea</taxon>
        <taxon>Grylloidea</taxon>
        <taxon>Gryllidae</taxon>
        <taxon>Gryllinae</taxon>
        <taxon>Gryllus</taxon>
    </lineage>
</organism>
<dbReference type="EMBL" id="JAZDUA010000011">
    <property type="protein sequence ID" value="KAK7873627.1"/>
    <property type="molecule type" value="Genomic_DNA"/>
</dbReference>
<feature type="chain" id="PRO_5042822181" evidence="2">
    <location>
        <begin position="20"/>
        <end position="204"/>
    </location>
</feature>
<reference evidence="3 4" key="1">
    <citation type="submission" date="2024-03" db="EMBL/GenBank/DDBJ databases">
        <title>The genome assembly and annotation of the cricket Gryllus longicercus Weissman &amp; Gray.</title>
        <authorList>
            <person name="Szrajer S."/>
            <person name="Gray D."/>
            <person name="Ylla G."/>
        </authorList>
    </citation>
    <scope>NUCLEOTIDE SEQUENCE [LARGE SCALE GENOMIC DNA]</scope>
    <source>
        <strain evidence="3">DAG 2021-001</strain>
        <tissue evidence="3">Whole body minus gut</tissue>
    </source>
</reference>
<name>A0AAN9ZGZ8_9ORTH</name>
<feature type="signal peptide" evidence="2">
    <location>
        <begin position="1"/>
        <end position="19"/>
    </location>
</feature>
<accession>A0AAN9ZGZ8</accession>
<protein>
    <submittedName>
        <fullName evidence="3">Uncharacterized protein</fullName>
    </submittedName>
</protein>
<feature type="compositionally biased region" description="Pro residues" evidence="1">
    <location>
        <begin position="22"/>
        <end position="36"/>
    </location>
</feature>
<comment type="caution">
    <text evidence="3">The sequence shown here is derived from an EMBL/GenBank/DDBJ whole genome shotgun (WGS) entry which is preliminary data.</text>
</comment>
<keyword evidence="4" id="KW-1185">Reference proteome</keyword>
<evidence type="ECO:0000256" key="2">
    <source>
        <dbReference type="SAM" id="SignalP"/>
    </source>
</evidence>